<evidence type="ECO:0000313" key="13">
    <source>
        <dbReference type="EMBL" id="VVC89582.1"/>
    </source>
</evidence>
<feature type="region of interest" description="Disordered" evidence="11">
    <location>
        <begin position="288"/>
        <end position="471"/>
    </location>
</feature>
<keyword evidence="9" id="KW-0539">Nucleus</keyword>
<dbReference type="InterPro" id="IPR046378">
    <property type="entry name" value="DAXX_histone-bd"/>
</dbReference>
<evidence type="ECO:0000256" key="1">
    <source>
        <dbReference type="ARBA" id="ARBA00004123"/>
    </source>
</evidence>
<dbReference type="GO" id="GO:0005694">
    <property type="term" value="C:chromosome"/>
    <property type="evidence" value="ECO:0007669"/>
    <property type="project" value="UniProtKB-SubCell"/>
</dbReference>
<dbReference type="PANTHER" id="PTHR12766:SF7">
    <property type="entry name" value="DEATH DOMAIN-ASSOCIATED PROTEIN 6"/>
    <property type="match status" value="1"/>
</dbReference>
<dbReference type="PANTHER" id="PTHR12766">
    <property type="entry name" value="DEATH DOMAIN-ASSOCIATED PROTEIN 6 DAXX"/>
    <property type="match status" value="1"/>
</dbReference>
<evidence type="ECO:0000256" key="11">
    <source>
        <dbReference type="SAM" id="MobiDB-lite"/>
    </source>
</evidence>
<feature type="compositionally biased region" description="Low complexity" evidence="11">
    <location>
        <begin position="426"/>
        <end position="443"/>
    </location>
</feature>
<dbReference type="Proteomes" id="UP000324832">
    <property type="component" value="Unassembled WGS sequence"/>
</dbReference>
<evidence type="ECO:0000256" key="5">
    <source>
        <dbReference type="ARBA" id="ARBA00022490"/>
    </source>
</evidence>
<proteinExistence type="predicted"/>
<gene>
    <name evidence="13" type="ORF">LSINAPIS_LOCUS2664</name>
</gene>
<dbReference type="GO" id="GO:0006915">
    <property type="term" value="P:apoptotic process"/>
    <property type="evidence" value="ECO:0007669"/>
    <property type="project" value="UniProtKB-KW"/>
</dbReference>
<dbReference type="GO" id="GO:0005737">
    <property type="term" value="C:cytoplasm"/>
    <property type="evidence" value="ECO:0007669"/>
    <property type="project" value="UniProtKB-SubCell"/>
</dbReference>
<dbReference type="GO" id="GO:0016605">
    <property type="term" value="C:PML body"/>
    <property type="evidence" value="ECO:0007669"/>
    <property type="project" value="TreeGrafter"/>
</dbReference>
<keyword evidence="6" id="KW-0053">Apoptosis</keyword>
<organism evidence="13 14">
    <name type="scientific">Leptidea sinapis</name>
    <dbReference type="NCBI Taxonomy" id="189913"/>
    <lineage>
        <taxon>Eukaryota</taxon>
        <taxon>Metazoa</taxon>
        <taxon>Ecdysozoa</taxon>
        <taxon>Arthropoda</taxon>
        <taxon>Hexapoda</taxon>
        <taxon>Insecta</taxon>
        <taxon>Pterygota</taxon>
        <taxon>Neoptera</taxon>
        <taxon>Endopterygota</taxon>
        <taxon>Lepidoptera</taxon>
        <taxon>Glossata</taxon>
        <taxon>Ditrysia</taxon>
        <taxon>Papilionoidea</taxon>
        <taxon>Pieridae</taxon>
        <taxon>Dismorphiinae</taxon>
        <taxon>Leptidea</taxon>
    </lineage>
</organism>
<protein>
    <recommendedName>
        <fullName evidence="12">Daxx histone-binding domain-containing protein</fullName>
    </recommendedName>
</protein>
<keyword evidence="14" id="KW-1185">Reference proteome</keyword>
<dbReference type="GO" id="GO:0003714">
    <property type="term" value="F:transcription corepressor activity"/>
    <property type="evidence" value="ECO:0007669"/>
    <property type="project" value="TreeGrafter"/>
</dbReference>
<sequence length="656" mass="74438">MTQIVERKVKGYYLRCPKEYVESEEFTDLVSGKILSMKNAPVKRYMFIKAVVDELKMQRKLAESVPPKVQEENEIEPEHSEHDEKRQRQIRKLEKTLKKLHRAIQKLDEQEVDFEDEDDSVYLLAARYQERLVRVHAKFCQLTNTKMPSEPKIVIASRPGRSTAPAKKIEKWINRKVPIGTPLPFPDFHDVLKCVREANKEEKLGWNEIEIMEEARDLFTRCGKKLQRRRQENEWRIASSRLSVDNDPAEQNESLKKKLDENKLLASNEDEVLNKFASKQSSLMLEAEEIGDREAEESPLESEEEDEGTSNSLENKDKRKNRIKRLINDKSKRDSEVMENSMDLVDTKTDKESGPIKENKNNKNDDKIENEDRNKISMQNENANVGDQNTSKAIDLSSEKDVSSDVDELNLLQKLYSENEENPAVDSSNSESPIPISDSISSESETEDKPNEDIISIENSSYSEAEQDIDAKKSISPADNILVKNENIVALKNTNIEFECSVGEASTSVVQLNDKMASKNVLEEIEKSNMKEEVSGFAKCDIKKSEEILSGESESNSQNGKEMFLMNIADDSQSDIDSLNEPNTPVNLGDDNISISETCIGNIVAPSESSIIKSEKGVNEEDYPYKNESNSDANNILTDHLKSTADANIDAKINDN</sequence>
<feature type="compositionally biased region" description="Polar residues" evidence="11">
    <location>
        <begin position="376"/>
        <end position="392"/>
    </location>
</feature>
<dbReference type="GO" id="GO:0003713">
    <property type="term" value="F:transcription coactivator activity"/>
    <property type="evidence" value="ECO:0007669"/>
    <property type="project" value="TreeGrafter"/>
</dbReference>
<evidence type="ECO:0000256" key="4">
    <source>
        <dbReference type="ARBA" id="ARBA00022454"/>
    </source>
</evidence>
<keyword evidence="8" id="KW-0143">Chaperone</keyword>
<keyword evidence="4" id="KW-0158">Chromosome</keyword>
<evidence type="ECO:0000256" key="8">
    <source>
        <dbReference type="ARBA" id="ARBA00023186"/>
    </source>
</evidence>
<dbReference type="Gene3D" id="1.10.8.810">
    <property type="entry name" value="Daxx helical bundle domain"/>
    <property type="match status" value="1"/>
</dbReference>
<feature type="compositionally biased region" description="Basic and acidic residues" evidence="11">
    <location>
        <begin position="345"/>
        <end position="375"/>
    </location>
</feature>
<evidence type="ECO:0000256" key="2">
    <source>
        <dbReference type="ARBA" id="ARBA00004286"/>
    </source>
</evidence>
<comment type="subcellular location">
    <subcellularLocation>
        <location evidence="2">Chromosome</location>
    </subcellularLocation>
    <subcellularLocation>
        <location evidence="3">Cytoplasm</location>
    </subcellularLocation>
    <subcellularLocation>
        <location evidence="1">Nucleus</location>
    </subcellularLocation>
</comment>
<evidence type="ECO:0000259" key="12">
    <source>
        <dbReference type="Pfam" id="PF20920"/>
    </source>
</evidence>
<feature type="region of interest" description="Disordered" evidence="11">
    <location>
        <begin position="62"/>
        <end position="87"/>
    </location>
</feature>
<name>A0A5E4PVX9_9NEOP</name>
<feature type="compositionally biased region" description="Acidic residues" evidence="11">
    <location>
        <begin position="288"/>
        <end position="308"/>
    </location>
</feature>
<feature type="domain" description="Daxx histone-binding" evidence="12">
    <location>
        <begin position="198"/>
        <end position="277"/>
    </location>
</feature>
<feature type="compositionally biased region" description="Basic and acidic residues" evidence="11">
    <location>
        <begin position="326"/>
        <end position="336"/>
    </location>
</feature>
<dbReference type="InterPro" id="IPR046426">
    <property type="entry name" value="DAXX_histone-bd_sf"/>
</dbReference>
<evidence type="ECO:0000256" key="9">
    <source>
        <dbReference type="ARBA" id="ARBA00023242"/>
    </source>
</evidence>
<reference evidence="13 14" key="1">
    <citation type="submission" date="2017-07" db="EMBL/GenBank/DDBJ databases">
        <authorList>
            <person name="Talla V."/>
            <person name="Backstrom N."/>
        </authorList>
    </citation>
    <scope>NUCLEOTIDE SEQUENCE [LARGE SCALE GENOMIC DNA]</scope>
</reference>
<dbReference type="AlphaFoldDB" id="A0A5E4PVX9"/>
<evidence type="ECO:0000256" key="3">
    <source>
        <dbReference type="ARBA" id="ARBA00004496"/>
    </source>
</evidence>
<dbReference type="EMBL" id="FZQP02000571">
    <property type="protein sequence ID" value="VVC89582.1"/>
    <property type="molecule type" value="Genomic_DNA"/>
</dbReference>
<dbReference type="CDD" id="cd13150">
    <property type="entry name" value="DAXX_histone_binding"/>
    <property type="match status" value="1"/>
</dbReference>
<feature type="coiled-coil region" evidence="10">
    <location>
        <begin position="90"/>
        <end position="117"/>
    </location>
</feature>
<dbReference type="GO" id="GO:0042393">
    <property type="term" value="F:histone binding"/>
    <property type="evidence" value="ECO:0007669"/>
    <property type="project" value="InterPro"/>
</dbReference>
<dbReference type="Pfam" id="PF20920">
    <property type="entry name" value="DAXX_hist_bd"/>
    <property type="match status" value="1"/>
</dbReference>
<keyword evidence="7 10" id="KW-0175">Coiled coil</keyword>
<dbReference type="Gene3D" id="1.20.58.2170">
    <property type="match status" value="1"/>
</dbReference>
<dbReference type="GO" id="GO:0050681">
    <property type="term" value="F:nuclear androgen receptor binding"/>
    <property type="evidence" value="ECO:0007669"/>
    <property type="project" value="TreeGrafter"/>
</dbReference>
<evidence type="ECO:0000256" key="7">
    <source>
        <dbReference type="ARBA" id="ARBA00023054"/>
    </source>
</evidence>
<accession>A0A5E4PVX9</accession>
<feature type="compositionally biased region" description="Basic and acidic residues" evidence="11">
    <location>
        <begin position="76"/>
        <end position="87"/>
    </location>
</feature>
<dbReference type="InterPro" id="IPR038298">
    <property type="entry name" value="Daxx_N_sf"/>
</dbReference>
<evidence type="ECO:0000256" key="6">
    <source>
        <dbReference type="ARBA" id="ARBA00022703"/>
    </source>
</evidence>
<evidence type="ECO:0000313" key="14">
    <source>
        <dbReference type="Proteomes" id="UP000324832"/>
    </source>
</evidence>
<evidence type="ECO:0000256" key="10">
    <source>
        <dbReference type="SAM" id="Coils"/>
    </source>
</evidence>
<keyword evidence="5" id="KW-0963">Cytoplasm</keyword>